<feature type="compositionally biased region" description="Polar residues" evidence="1">
    <location>
        <begin position="224"/>
        <end position="238"/>
    </location>
</feature>
<sequence length="381" mass="42939">METPSVEKIVEIELSRLKNENQLVLDDNLTPFSLRVRNDVKREDRLFDSPLKHGIHKSNTLDALNLELIEFPKFEQTENGMNNDKEAEDSIDSSSSDSSEVPIHHLEVEESPMSQKAGYEMDLLKIFDSKIENADISLEEFPLYEYTPISKEIIETEEALKTPDFLQGLDQDEEGSVARRTRQKIKTSPIKKQPTLLKKSKSKIPLPTSSLPGGEIRRSKRLESQNIPTSPTRKTCSPNKKFDNLKPVLRIKSKNSLNLIVDSSTGQLHDATQYATEINANNGEGIPLPKTMNEQVTIPINGPRRSKIPKTAIVRGFMHKIPSGTKQLGTSKVGFYSEDAYKTYFCSKASPSKVMKPTTGSPSKKAVKKKRSVRWADKLEW</sequence>
<feature type="region of interest" description="Disordered" evidence="1">
    <location>
        <begin position="75"/>
        <end position="101"/>
    </location>
</feature>
<name>A0A1E3P3F8_WICAA</name>
<dbReference type="RefSeq" id="XP_019038639.1">
    <property type="nucleotide sequence ID" value="XM_019183640.1"/>
</dbReference>
<evidence type="ECO:0000256" key="1">
    <source>
        <dbReference type="SAM" id="MobiDB-lite"/>
    </source>
</evidence>
<feature type="compositionally biased region" description="Low complexity" evidence="1">
    <location>
        <begin position="203"/>
        <end position="212"/>
    </location>
</feature>
<dbReference type="Proteomes" id="UP000094112">
    <property type="component" value="Unassembled WGS sequence"/>
</dbReference>
<gene>
    <name evidence="2" type="ORF">WICANDRAFT_63926</name>
</gene>
<accession>A0A1E3P3F8</accession>
<reference evidence="2 3" key="1">
    <citation type="journal article" date="2016" name="Proc. Natl. Acad. Sci. U.S.A.">
        <title>Comparative genomics of biotechnologically important yeasts.</title>
        <authorList>
            <person name="Riley R."/>
            <person name="Haridas S."/>
            <person name="Wolfe K.H."/>
            <person name="Lopes M.R."/>
            <person name="Hittinger C.T."/>
            <person name="Goeker M."/>
            <person name="Salamov A.A."/>
            <person name="Wisecaver J.H."/>
            <person name="Long T.M."/>
            <person name="Calvey C.H."/>
            <person name="Aerts A.L."/>
            <person name="Barry K.W."/>
            <person name="Choi C."/>
            <person name="Clum A."/>
            <person name="Coughlan A.Y."/>
            <person name="Deshpande S."/>
            <person name="Douglass A.P."/>
            <person name="Hanson S.J."/>
            <person name="Klenk H.-P."/>
            <person name="LaButti K.M."/>
            <person name="Lapidus A."/>
            <person name="Lindquist E.A."/>
            <person name="Lipzen A.M."/>
            <person name="Meier-Kolthoff J.P."/>
            <person name="Ohm R.A."/>
            <person name="Otillar R.P."/>
            <person name="Pangilinan J.L."/>
            <person name="Peng Y."/>
            <person name="Rokas A."/>
            <person name="Rosa C.A."/>
            <person name="Scheuner C."/>
            <person name="Sibirny A.A."/>
            <person name="Slot J.C."/>
            <person name="Stielow J.B."/>
            <person name="Sun H."/>
            <person name="Kurtzman C.P."/>
            <person name="Blackwell M."/>
            <person name="Grigoriev I.V."/>
            <person name="Jeffries T.W."/>
        </authorList>
    </citation>
    <scope>NUCLEOTIDE SEQUENCE [LARGE SCALE GENOMIC DNA]</scope>
    <source>
        <strain evidence="3">ATCC 58044 / CBS 1984 / NCYC 433 / NRRL Y-366-8</strain>
    </source>
</reference>
<evidence type="ECO:0000313" key="2">
    <source>
        <dbReference type="EMBL" id="ODQ59432.1"/>
    </source>
</evidence>
<feature type="region of interest" description="Disordered" evidence="1">
    <location>
        <begin position="221"/>
        <end position="241"/>
    </location>
</feature>
<dbReference type="AlphaFoldDB" id="A0A1E3P3F8"/>
<organism evidence="2 3">
    <name type="scientific">Wickerhamomyces anomalus (strain ATCC 58044 / CBS 1984 / NCYC 433 / NRRL Y-366-8)</name>
    <name type="common">Yeast</name>
    <name type="synonym">Hansenula anomala</name>
    <dbReference type="NCBI Taxonomy" id="683960"/>
    <lineage>
        <taxon>Eukaryota</taxon>
        <taxon>Fungi</taxon>
        <taxon>Dikarya</taxon>
        <taxon>Ascomycota</taxon>
        <taxon>Saccharomycotina</taxon>
        <taxon>Saccharomycetes</taxon>
        <taxon>Phaffomycetales</taxon>
        <taxon>Wickerhamomycetaceae</taxon>
        <taxon>Wickerhamomyces</taxon>
    </lineage>
</organism>
<keyword evidence="3" id="KW-1185">Reference proteome</keyword>
<feature type="region of interest" description="Disordered" evidence="1">
    <location>
        <begin position="196"/>
        <end position="215"/>
    </location>
</feature>
<evidence type="ECO:0000313" key="3">
    <source>
        <dbReference type="Proteomes" id="UP000094112"/>
    </source>
</evidence>
<dbReference type="GeneID" id="30200886"/>
<feature type="region of interest" description="Disordered" evidence="1">
    <location>
        <begin position="350"/>
        <end position="381"/>
    </location>
</feature>
<dbReference type="OrthoDB" id="3981230at2759"/>
<dbReference type="EMBL" id="KV454211">
    <property type="protein sequence ID" value="ODQ59432.1"/>
    <property type="molecule type" value="Genomic_DNA"/>
</dbReference>
<protein>
    <submittedName>
        <fullName evidence="2">Uncharacterized protein</fullName>
    </submittedName>
</protein>
<proteinExistence type="predicted"/>